<dbReference type="PANTHER" id="PTHR21015">
    <property type="entry name" value="UDP-N-ACETYLGLUCOSAMINE--N-ACETYLMURAMYL-(PENTAPEPTIDE) PYROPHOSPHORYL-UNDECAPRENOL N-ACETYLGLUCOSAMINE TRANSFERASE 1"/>
    <property type="match status" value="1"/>
</dbReference>
<dbReference type="PANTHER" id="PTHR21015:SF22">
    <property type="entry name" value="GLYCOSYLTRANSFERASE"/>
    <property type="match status" value="1"/>
</dbReference>
<sequence length="415" mass="46927">MTPPHNPVLIFSEGISFCHVVRPLIIAHWIRELSDAQVLVAAPTNRRSYFEKDGFKTISIRTADPVRIYSRLARGSTLYRTAELNQYYRDDRELLIKTRPSVVVADFRFPLLQLAAQAGIPTIGITSASCHPEFQIPNSVANCFLGPSFIPSGLVDGLNETWFGRVARERVMRSISRPYQASSRANGLPVLGSFFEYASQGDLCLLSDHPTVMPVKNLRREDCYTGVLTWNQNREHQDTSFSYDGSNCKRIYITVGTQESMATDFLPEVIDALLKEGHYIIVSKGGRNFQIPRTHECLEVHDFLDENALLTTIDLWISHGSAMSIYNGLYYGVPIISLPVQADQHFHSVALLRLGVGDLLRPRDLRIETLLEKVKHVLTDAETRTRCNSLRKELTNGYITEQARQRLSEFLKEAI</sequence>
<dbReference type="AlphaFoldDB" id="A0A5C5WVH0"/>
<organism evidence="2 3">
    <name type="scientific">Rubripirellula amarantea</name>
    <dbReference type="NCBI Taxonomy" id="2527999"/>
    <lineage>
        <taxon>Bacteria</taxon>
        <taxon>Pseudomonadati</taxon>
        <taxon>Planctomycetota</taxon>
        <taxon>Planctomycetia</taxon>
        <taxon>Pirellulales</taxon>
        <taxon>Pirellulaceae</taxon>
        <taxon>Rubripirellula</taxon>
    </lineage>
</organism>
<dbReference type="EMBL" id="SJPI01000001">
    <property type="protein sequence ID" value="TWT54656.1"/>
    <property type="molecule type" value="Genomic_DNA"/>
</dbReference>
<accession>A0A5C5WVH0</accession>
<dbReference type="InterPro" id="IPR007235">
    <property type="entry name" value="Glyco_trans_28_C"/>
</dbReference>
<dbReference type="Gene3D" id="3.40.50.2000">
    <property type="entry name" value="Glycogen Phosphorylase B"/>
    <property type="match status" value="2"/>
</dbReference>
<reference evidence="2 3" key="1">
    <citation type="submission" date="2019-02" db="EMBL/GenBank/DDBJ databases">
        <title>Deep-cultivation of Planctomycetes and their phenomic and genomic characterization uncovers novel biology.</title>
        <authorList>
            <person name="Wiegand S."/>
            <person name="Jogler M."/>
            <person name="Boedeker C."/>
            <person name="Pinto D."/>
            <person name="Vollmers J."/>
            <person name="Rivas-Marin E."/>
            <person name="Kohn T."/>
            <person name="Peeters S.H."/>
            <person name="Heuer A."/>
            <person name="Rast P."/>
            <person name="Oberbeckmann S."/>
            <person name="Bunk B."/>
            <person name="Jeske O."/>
            <person name="Meyerdierks A."/>
            <person name="Storesund J.E."/>
            <person name="Kallscheuer N."/>
            <person name="Luecker S."/>
            <person name="Lage O.M."/>
            <person name="Pohl T."/>
            <person name="Merkel B.J."/>
            <person name="Hornburger P."/>
            <person name="Mueller R.-W."/>
            <person name="Bruemmer F."/>
            <person name="Labrenz M."/>
            <person name="Spormann A.M."/>
            <person name="Op Den Camp H."/>
            <person name="Overmann J."/>
            <person name="Amann R."/>
            <person name="Jetten M.S.M."/>
            <person name="Mascher T."/>
            <person name="Medema M.H."/>
            <person name="Devos D.P."/>
            <person name="Kaster A.-K."/>
            <person name="Ovreas L."/>
            <person name="Rohde M."/>
            <person name="Galperin M.Y."/>
            <person name="Jogler C."/>
        </authorList>
    </citation>
    <scope>NUCLEOTIDE SEQUENCE [LARGE SCALE GENOMIC DNA]</scope>
    <source>
        <strain evidence="2 3">Pla22</strain>
    </source>
</reference>
<dbReference type="EC" id="2.4.1.-" evidence="2"/>
<dbReference type="Proteomes" id="UP000316598">
    <property type="component" value="Unassembled WGS sequence"/>
</dbReference>
<evidence type="ECO:0000313" key="2">
    <source>
        <dbReference type="EMBL" id="TWT54656.1"/>
    </source>
</evidence>
<protein>
    <submittedName>
        <fullName evidence="2">MurG-like transferase</fullName>
        <ecNumber evidence="2">2.4.1.-</ecNumber>
    </submittedName>
</protein>
<dbReference type="GO" id="GO:0016758">
    <property type="term" value="F:hexosyltransferase activity"/>
    <property type="evidence" value="ECO:0007669"/>
    <property type="project" value="InterPro"/>
</dbReference>
<name>A0A5C5WVH0_9BACT</name>
<evidence type="ECO:0000313" key="3">
    <source>
        <dbReference type="Proteomes" id="UP000316598"/>
    </source>
</evidence>
<dbReference type="Pfam" id="PF04101">
    <property type="entry name" value="Glyco_tran_28_C"/>
    <property type="match status" value="1"/>
</dbReference>
<proteinExistence type="predicted"/>
<feature type="domain" description="Glycosyl transferase family 28 C-terminal" evidence="1">
    <location>
        <begin position="251"/>
        <end position="384"/>
    </location>
</feature>
<keyword evidence="3" id="KW-1185">Reference proteome</keyword>
<comment type="caution">
    <text evidence="2">The sequence shown here is derived from an EMBL/GenBank/DDBJ whole genome shotgun (WGS) entry which is preliminary data.</text>
</comment>
<keyword evidence="2" id="KW-0808">Transferase</keyword>
<evidence type="ECO:0000259" key="1">
    <source>
        <dbReference type="Pfam" id="PF04101"/>
    </source>
</evidence>
<dbReference type="SUPFAM" id="SSF53756">
    <property type="entry name" value="UDP-Glycosyltransferase/glycogen phosphorylase"/>
    <property type="match status" value="1"/>
</dbReference>
<gene>
    <name evidence="2" type="ORF">Pla22_23060</name>
</gene>
<keyword evidence="2" id="KW-0328">Glycosyltransferase</keyword>